<accession>A0ABV3SM00</accession>
<proteinExistence type="predicted"/>
<dbReference type="EMBL" id="JBDPGJ010000004">
    <property type="protein sequence ID" value="MEX0407273.1"/>
    <property type="molecule type" value="Genomic_DNA"/>
</dbReference>
<protein>
    <submittedName>
        <fullName evidence="6">FAD-binding protein</fullName>
    </submittedName>
</protein>
<dbReference type="PANTHER" id="PTHR43400:SF10">
    <property type="entry name" value="3-OXOSTEROID 1-DEHYDROGENASE"/>
    <property type="match status" value="1"/>
</dbReference>
<dbReference type="Proteomes" id="UP001556692">
    <property type="component" value="Unassembled WGS sequence"/>
</dbReference>
<evidence type="ECO:0000259" key="5">
    <source>
        <dbReference type="Pfam" id="PF00890"/>
    </source>
</evidence>
<keyword evidence="7" id="KW-1185">Reference proteome</keyword>
<evidence type="ECO:0000313" key="7">
    <source>
        <dbReference type="Proteomes" id="UP001556692"/>
    </source>
</evidence>
<evidence type="ECO:0000256" key="1">
    <source>
        <dbReference type="ARBA" id="ARBA00001974"/>
    </source>
</evidence>
<reference evidence="6 7" key="1">
    <citation type="submission" date="2024-05" db="EMBL/GenBank/DDBJ databases">
        <authorList>
            <person name="Jiang F."/>
        </authorList>
    </citation>
    <scope>NUCLEOTIDE SEQUENCE [LARGE SCALE GENOMIC DNA]</scope>
    <source>
        <strain evidence="6 7">LZ166</strain>
    </source>
</reference>
<organism evidence="6 7">
    <name type="scientific">Aquibium pacificus</name>
    <dbReference type="NCBI Taxonomy" id="3153579"/>
    <lineage>
        <taxon>Bacteria</taxon>
        <taxon>Pseudomonadati</taxon>
        <taxon>Pseudomonadota</taxon>
        <taxon>Alphaproteobacteria</taxon>
        <taxon>Hyphomicrobiales</taxon>
        <taxon>Phyllobacteriaceae</taxon>
        <taxon>Aquibium</taxon>
    </lineage>
</organism>
<dbReference type="InterPro" id="IPR050315">
    <property type="entry name" value="FAD-oxidoreductase_2"/>
</dbReference>
<dbReference type="RefSeq" id="WP_367955872.1">
    <property type="nucleotide sequence ID" value="NZ_JBDPGJ010000004.1"/>
</dbReference>
<dbReference type="Gene3D" id="3.90.700.10">
    <property type="entry name" value="Succinate dehydrogenase/fumarate reductase flavoprotein, catalytic domain"/>
    <property type="match status" value="1"/>
</dbReference>
<comment type="caution">
    <text evidence="6">The sequence shown here is derived from an EMBL/GenBank/DDBJ whole genome shotgun (WGS) entry which is preliminary data.</text>
</comment>
<evidence type="ECO:0000256" key="4">
    <source>
        <dbReference type="ARBA" id="ARBA00023002"/>
    </source>
</evidence>
<keyword evidence="2" id="KW-0285">Flavoprotein</keyword>
<evidence type="ECO:0000313" key="6">
    <source>
        <dbReference type="EMBL" id="MEX0407273.1"/>
    </source>
</evidence>
<feature type="domain" description="FAD-dependent oxidoreductase 2 FAD-binding" evidence="5">
    <location>
        <begin position="1"/>
        <end position="487"/>
    </location>
</feature>
<dbReference type="SUPFAM" id="SSF51905">
    <property type="entry name" value="FAD/NAD(P)-binding domain"/>
    <property type="match status" value="1"/>
</dbReference>
<sequence>MAAALAAANLGMRALLLEKAHLVGGGTTDSYGLIWVGGNHLAEAAGLRDNRDDILAYMRFVAGGESQAAKLEAYVDQSPGALRFFEQCGVEFQLTRGVADHYMGIAPGARSEGRTVEAKLISGYELGEWRERVRRPAMQPFFLTAEEQVAWGGMNTMHSWNQDLVTDRRQKDMRGKGVGLISQFLRGLLAADVPILTNVDTRSLINDGNRVAGVELADGRRIKASRGVVLAAGGYESNLELVQTFEGMPGWTSQCPESNCGDGLVLAGEIGGAIHLIRNNLQLFLGFEVPVEDAPGGKEFHLAGIVELCSPHTMVVNRFGMRFADESYFQGMVPALRRFDVETHSHANLPCFLLFDSEYAENYSFGGSPAGRIPQWVASSETLDGLAAHLGIDPEGLAQTASRFADFAEAGVDEDFHRGEKAWRLAKMGGNLRNPTMGSLSKAPFYGIELRPTGAGSAGLLTDDRAQVLNVRGNAISGLYATGNTAARTEFGTGYQAGFTLASGMTFGWLAAQHMRAHRP</sequence>
<dbReference type="PANTHER" id="PTHR43400">
    <property type="entry name" value="FUMARATE REDUCTASE"/>
    <property type="match status" value="1"/>
</dbReference>
<comment type="cofactor">
    <cofactor evidence="1">
        <name>FAD</name>
        <dbReference type="ChEBI" id="CHEBI:57692"/>
    </cofactor>
</comment>
<dbReference type="InterPro" id="IPR027477">
    <property type="entry name" value="Succ_DH/fumarate_Rdtase_cat_sf"/>
</dbReference>
<dbReference type="SUPFAM" id="SSF56425">
    <property type="entry name" value="Succinate dehydrogenase/fumarate reductase flavoprotein, catalytic domain"/>
    <property type="match status" value="1"/>
</dbReference>
<keyword evidence="3" id="KW-0274">FAD</keyword>
<dbReference type="Pfam" id="PF00890">
    <property type="entry name" value="FAD_binding_2"/>
    <property type="match status" value="1"/>
</dbReference>
<name>A0ABV3SM00_9HYPH</name>
<gene>
    <name evidence="6" type="ORF">ABGN05_16565</name>
</gene>
<dbReference type="Gene3D" id="3.50.50.60">
    <property type="entry name" value="FAD/NAD(P)-binding domain"/>
    <property type="match status" value="2"/>
</dbReference>
<keyword evidence="4" id="KW-0560">Oxidoreductase</keyword>
<evidence type="ECO:0000256" key="2">
    <source>
        <dbReference type="ARBA" id="ARBA00022630"/>
    </source>
</evidence>
<evidence type="ECO:0000256" key="3">
    <source>
        <dbReference type="ARBA" id="ARBA00022827"/>
    </source>
</evidence>
<dbReference type="InterPro" id="IPR036188">
    <property type="entry name" value="FAD/NAD-bd_sf"/>
</dbReference>
<dbReference type="InterPro" id="IPR003953">
    <property type="entry name" value="FAD-dep_OxRdtase_2_FAD-bd"/>
</dbReference>